<dbReference type="EMBL" id="WNTK01014111">
    <property type="protein sequence ID" value="KAG9462040.1"/>
    <property type="molecule type" value="Genomic_DNA"/>
</dbReference>
<reference evidence="1" key="1">
    <citation type="thesis" date="2020" institute="ProQuest LLC" country="789 East Eisenhower Parkway, Ann Arbor, MI, USA">
        <title>Comparative Genomics and Chromosome Evolution.</title>
        <authorList>
            <person name="Mudd A.B."/>
        </authorList>
    </citation>
    <scope>NUCLEOTIDE SEQUENCE</scope>
    <source>
        <strain evidence="1">HN-11 Male</strain>
        <tissue evidence="1">Kidney and liver</tissue>
    </source>
</reference>
<protein>
    <submittedName>
        <fullName evidence="1">Uncharacterized protein</fullName>
    </submittedName>
</protein>
<keyword evidence="2" id="KW-1185">Reference proteome</keyword>
<evidence type="ECO:0000313" key="2">
    <source>
        <dbReference type="Proteomes" id="UP000770717"/>
    </source>
</evidence>
<gene>
    <name evidence="1" type="ORF">GDO78_015040</name>
</gene>
<proteinExistence type="predicted"/>
<dbReference type="Proteomes" id="UP000770717">
    <property type="component" value="Unassembled WGS sequence"/>
</dbReference>
<dbReference type="AlphaFoldDB" id="A0A8J6E432"/>
<evidence type="ECO:0000313" key="1">
    <source>
        <dbReference type="EMBL" id="KAG9462040.1"/>
    </source>
</evidence>
<dbReference type="OrthoDB" id="8946688at2759"/>
<name>A0A8J6E432_ELECQ</name>
<comment type="caution">
    <text evidence="1">The sequence shown here is derived from an EMBL/GenBank/DDBJ whole genome shotgun (WGS) entry which is preliminary data.</text>
</comment>
<accession>A0A8J6E432</accession>
<organism evidence="1 2">
    <name type="scientific">Eleutherodactylus coqui</name>
    <name type="common">Puerto Rican coqui</name>
    <dbReference type="NCBI Taxonomy" id="57060"/>
    <lineage>
        <taxon>Eukaryota</taxon>
        <taxon>Metazoa</taxon>
        <taxon>Chordata</taxon>
        <taxon>Craniata</taxon>
        <taxon>Vertebrata</taxon>
        <taxon>Euteleostomi</taxon>
        <taxon>Amphibia</taxon>
        <taxon>Batrachia</taxon>
        <taxon>Anura</taxon>
        <taxon>Neobatrachia</taxon>
        <taxon>Hyloidea</taxon>
        <taxon>Eleutherodactylidae</taxon>
        <taxon>Eleutherodactylinae</taxon>
        <taxon>Eleutherodactylus</taxon>
        <taxon>Eleutherodactylus</taxon>
    </lineage>
</organism>
<sequence length="147" mass="16973">MKDLMELERESKDESIVTDNINKIDFHVPNPGFYPLNARTKHMDEFQWAIEKELTKIKETNELKKKKKDNLTVKERIGLKNPIGNKNVVIRKSDKGGNVVLLDSDLYAALVKKILCNTEIYRQINTNPLQDCLKELDKLLHIGKELG</sequence>